<dbReference type="Proteomes" id="UP000204235">
    <property type="component" value="Segment"/>
</dbReference>
<dbReference type="EMBL" id="KF623294">
    <property type="protein sequence ID" value="AGX01876.1"/>
    <property type="molecule type" value="Genomic_DNA"/>
</dbReference>
<dbReference type="RefSeq" id="YP_009010207.1">
    <property type="nucleotide sequence ID" value="NC_023610.1"/>
</dbReference>
<sequence length="79" mass="8781">MAEEIATGVVEIGNGRFLVNDETAYDTACVIWMNRVYGEGDEGPDRVVETRPTRYPCEVLCQHENEEDGTVAIFTAINV</sequence>
<keyword evidence="2" id="KW-1185">Reference proteome</keyword>
<name>W8CZN7_9CAUD</name>
<proteinExistence type="predicted"/>
<reference evidence="1 2" key="1">
    <citation type="journal article" date="2014" name="FEMS Microbiol. Lett.">
        <title>The genome of the Erwinia amylovora phage PhiEaH1 reveals greater diversity and broadens the applicability of phages for the treatment of fire blight.</title>
        <authorList>
            <person name="Meczker K."/>
            <person name="Domotor D."/>
            <person name="Vass J."/>
            <person name="Rakhely G."/>
            <person name="Schneider G."/>
            <person name="Kovacs T."/>
        </authorList>
    </citation>
    <scope>NUCLEOTIDE SEQUENCE [LARGE SCALE GENOMIC DNA]</scope>
</reference>
<dbReference type="KEGG" id="vg:18501049"/>
<protein>
    <submittedName>
        <fullName evidence="1">Uncharacterized protein</fullName>
    </submittedName>
</protein>
<accession>W8CZN7</accession>
<evidence type="ECO:0000313" key="1">
    <source>
        <dbReference type="EMBL" id="AGX01876.1"/>
    </source>
</evidence>
<organism evidence="1 2">
    <name type="scientific">Erwinia phage PhiEaH1</name>
    <dbReference type="NCBI Taxonomy" id="1401669"/>
    <lineage>
        <taxon>Viruses</taxon>
        <taxon>Duplodnaviria</taxon>
        <taxon>Heunggongvirae</taxon>
        <taxon>Uroviricota</taxon>
        <taxon>Caudoviricetes</taxon>
        <taxon>Chimalliviridae</taxon>
        <taxon>Iapetusvirus</taxon>
        <taxon>Iapetusvirus EaH1</taxon>
    </lineage>
</organism>
<dbReference type="GeneID" id="18501049"/>
<evidence type="ECO:0000313" key="2">
    <source>
        <dbReference type="Proteomes" id="UP000204235"/>
    </source>
</evidence>